<feature type="compositionally biased region" description="Basic and acidic residues" evidence="1">
    <location>
        <begin position="377"/>
        <end position="393"/>
    </location>
</feature>
<reference evidence="2 3" key="1">
    <citation type="journal article" date="2000" name="DNA Res.">
        <title>Complete genome structure of the nitrogen-fixing symbiotic bacterium Mesorhizobium loti.</title>
        <authorList>
            <person name="Kaneko T."/>
            <person name="Nakamura Y."/>
            <person name="Sato S."/>
            <person name="Asamizu E."/>
            <person name="Kato T."/>
            <person name="Sasamoto S."/>
            <person name="Watanabe A."/>
            <person name="Idesawa K."/>
            <person name="Ishikawa A."/>
            <person name="Kawashima K."/>
            <person name="Kimura T."/>
            <person name="Kishida Y."/>
            <person name="Kiyokawa C."/>
            <person name="Kohara M."/>
            <person name="Matsumoto M."/>
            <person name="Matsuno A."/>
            <person name="Mochizuki Y."/>
            <person name="Nakayama S."/>
            <person name="Nakazaki N."/>
            <person name="Shimpo S."/>
            <person name="Sugimoto M."/>
            <person name="Takeuchi C."/>
            <person name="Yamada M."/>
            <person name="Tabata S."/>
        </authorList>
    </citation>
    <scope>NUCLEOTIDE SEQUENCE [LARGE SCALE GENOMIC DNA]</scope>
    <source>
        <strain evidence="3">LMG 29417 / CECT 9101 / MAFF 303099</strain>
    </source>
</reference>
<proteinExistence type="predicted"/>
<dbReference type="EMBL" id="BA000012">
    <property type="protein sequence ID" value="BAB54386.1"/>
    <property type="molecule type" value="Genomic_DNA"/>
</dbReference>
<evidence type="ECO:0000313" key="2">
    <source>
        <dbReference type="EMBL" id="BAB54386.1"/>
    </source>
</evidence>
<name>Q982S0_RHILO</name>
<feature type="region of interest" description="Disordered" evidence="1">
    <location>
        <begin position="377"/>
        <end position="410"/>
    </location>
</feature>
<dbReference type="NCBIfam" id="TIGR01537">
    <property type="entry name" value="portal_HK97"/>
    <property type="match status" value="1"/>
</dbReference>
<dbReference type="eggNOG" id="COG4695">
    <property type="taxonomic scope" value="Bacteria"/>
</dbReference>
<sequence length="410" mass="45597">MGEPRASAIQSAGAGQLIITPEDLERAIRAGDMSTSGQSVTPDRALRVASVFACVRILSGPPATMPLDLKRRISAKVREDADDHQLSRVLKRRPNRWQTPSQFKRMMQAHKLLRGHGVAQIVRSLGQVVALIPLHPDRVEVRQRNDMALEFVYRKPGGGEVVFQHRDIFYLIGLTLDGIHGVTPLTYARETIGTALSQEQYSGSAARNGNRASGAFKMPPGKSLSDPAYQRLKASLEAYRSGGDSEGTTMLLEEGLEYQQIALSAVDAQWIESRKFSRSEIAMFYGVPPHMIGDIEKQTSFGTGLEQQTQGFVTFSLEDELTPWEETINRILDDDNEPTLYARFNRSALVRGDLKARKEYYQAALQWGWLNPDEVRGLEDINPRSDGNGERFYDPPNTAGNSSNQPEPNP</sequence>
<dbReference type="InterPro" id="IPR006944">
    <property type="entry name" value="Phage/GTA_portal"/>
</dbReference>
<evidence type="ECO:0000256" key="1">
    <source>
        <dbReference type="SAM" id="MobiDB-lite"/>
    </source>
</evidence>
<evidence type="ECO:0000313" key="3">
    <source>
        <dbReference type="Proteomes" id="UP000000552"/>
    </source>
</evidence>
<protein>
    <submittedName>
        <fullName evidence="2">Head portal protein</fullName>
    </submittedName>
</protein>
<feature type="compositionally biased region" description="Polar residues" evidence="1">
    <location>
        <begin position="398"/>
        <end position="410"/>
    </location>
</feature>
<dbReference type="Pfam" id="PF04860">
    <property type="entry name" value="Phage_portal"/>
    <property type="match status" value="1"/>
</dbReference>
<gene>
    <name evidence="2" type="ordered locus">mlr8522</name>
</gene>
<dbReference type="PATRIC" id="fig|266835.9.peg.6814"/>
<dbReference type="KEGG" id="mlo:mlr8522"/>
<dbReference type="Proteomes" id="UP000000552">
    <property type="component" value="Chromosome"/>
</dbReference>
<dbReference type="InterPro" id="IPR006427">
    <property type="entry name" value="Portal_HK97"/>
</dbReference>
<organism evidence="2 3">
    <name type="scientific">Mesorhizobium japonicum (strain LMG 29417 / CECT 9101 / MAFF 303099)</name>
    <name type="common">Mesorhizobium loti (strain MAFF 303099)</name>
    <dbReference type="NCBI Taxonomy" id="266835"/>
    <lineage>
        <taxon>Bacteria</taxon>
        <taxon>Pseudomonadati</taxon>
        <taxon>Pseudomonadota</taxon>
        <taxon>Alphaproteobacteria</taxon>
        <taxon>Hyphomicrobiales</taxon>
        <taxon>Phyllobacteriaceae</taxon>
        <taxon>Mesorhizobium</taxon>
    </lineage>
</organism>
<dbReference type="HOGENOM" id="CLU_033789_0_0_5"/>
<dbReference type="AlphaFoldDB" id="Q982S0"/>
<accession>Q982S0</accession>